<evidence type="ECO:0000256" key="8">
    <source>
        <dbReference type="ARBA" id="ARBA00022960"/>
    </source>
</evidence>
<evidence type="ECO:0000256" key="1">
    <source>
        <dbReference type="ARBA" id="ARBA00007090"/>
    </source>
</evidence>
<dbReference type="GO" id="GO:0030288">
    <property type="term" value="C:outer membrane-bounded periplasmic space"/>
    <property type="evidence" value="ECO:0007669"/>
    <property type="project" value="TreeGrafter"/>
</dbReference>
<feature type="region of interest" description="Disordered" evidence="14">
    <location>
        <begin position="1"/>
        <end position="40"/>
    </location>
</feature>
<evidence type="ECO:0000313" key="19">
    <source>
        <dbReference type="Proteomes" id="UP000473325"/>
    </source>
</evidence>
<keyword evidence="15" id="KW-0472">Membrane</keyword>
<keyword evidence="5" id="KW-0328">Glycosyltransferase</keyword>
<evidence type="ECO:0000256" key="14">
    <source>
        <dbReference type="SAM" id="MobiDB-lite"/>
    </source>
</evidence>
<keyword evidence="19" id="KW-1185">Reference proteome</keyword>
<keyword evidence="4" id="KW-0645">Protease</keyword>
<keyword evidence="9" id="KW-0573">Peptidoglycan synthesis</keyword>
<comment type="caution">
    <text evidence="18">The sequence shown here is derived from an EMBL/GenBank/DDBJ whole genome shotgun (WGS) entry which is preliminary data.</text>
</comment>
<dbReference type="Pfam" id="PF00905">
    <property type="entry name" value="Transpeptidase"/>
    <property type="match status" value="1"/>
</dbReference>
<evidence type="ECO:0000256" key="10">
    <source>
        <dbReference type="ARBA" id="ARBA00023268"/>
    </source>
</evidence>
<evidence type="ECO:0000256" key="2">
    <source>
        <dbReference type="ARBA" id="ARBA00007739"/>
    </source>
</evidence>
<evidence type="ECO:0000256" key="4">
    <source>
        <dbReference type="ARBA" id="ARBA00022670"/>
    </source>
</evidence>
<evidence type="ECO:0000256" key="12">
    <source>
        <dbReference type="ARBA" id="ARBA00034000"/>
    </source>
</evidence>
<evidence type="ECO:0000256" key="15">
    <source>
        <dbReference type="SAM" id="Phobius"/>
    </source>
</evidence>
<evidence type="ECO:0000256" key="5">
    <source>
        <dbReference type="ARBA" id="ARBA00022676"/>
    </source>
</evidence>
<dbReference type="InterPro" id="IPR001264">
    <property type="entry name" value="Glyco_trans_51"/>
</dbReference>
<comment type="catalytic activity">
    <reaction evidence="12">
        <text>Preferential cleavage: (Ac)2-L-Lys-D-Ala-|-D-Ala. Also transpeptidation of peptidyl-alanyl moieties that are N-acyl substituents of D-alanine.</text>
        <dbReference type="EC" id="3.4.16.4"/>
    </reaction>
</comment>
<comment type="similarity">
    <text evidence="1">In the C-terminal section; belongs to the transpeptidase family.</text>
</comment>
<dbReference type="InterPro" id="IPR001460">
    <property type="entry name" value="PCN-bd_Tpept"/>
</dbReference>
<evidence type="ECO:0000256" key="9">
    <source>
        <dbReference type="ARBA" id="ARBA00022984"/>
    </source>
</evidence>
<evidence type="ECO:0000259" key="16">
    <source>
        <dbReference type="Pfam" id="PF00905"/>
    </source>
</evidence>
<proteinExistence type="inferred from homology"/>
<dbReference type="Gene3D" id="3.40.710.10">
    <property type="entry name" value="DD-peptidase/beta-lactamase superfamily"/>
    <property type="match status" value="1"/>
</dbReference>
<dbReference type="InterPro" id="IPR023346">
    <property type="entry name" value="Lysozyme-like_dom_sf"/>
</dbReference>
<dbReference type="GO" id="GO:0009252">
    <property type="term" value="P:peptidoglycan biosynthetic process"/>
    <property type="evidence" value="ECO:0007669"/>
    <property type="project" value="UniProtKB-KW"/>
</dbReference>
<evidence type="ECO:0000256" key="3">
    <source>
        <dbReference type="ARBA" id="ARBA00022645"/>
    </source>
</evidence>
<feature type="transmembrane region" description="Helical" evidence="15">
    <location>
        <begin position="49"/>
        <end position="72"/>
    </location>
</feature>
<dbReference type="SUPFAM" id="SSF53955">
    <property type="entry name" value="Lysozyme-like"/>
    <property type="match status" value="1"/>
</dbReference>
<comment type="catalytic activity">
    <reaction evidence="13">
        <text>[GlcNAc-(1-&gt;4)-Mur2Ac(oyl-L-Ala-gamma-D-Glu-L-Lys-D-Ala-D-Ala)](n)-di-trans,octa-cis-undecaprenyl diphosphate + beta-D-GlcNAc-(1-&gt;4)-Mur2Ac(oyl-L-Ala-gamma-D-Glu-L-Lys-D-Ala-D-Ala)-di-trans,octa-cis-undecaprenyl diphosphate = [GlcNAc-(1-&gt;4)-Mur2Ac(oyl-L-Ala-gamma-D-Glu-L-Lys-D-Ala-D-Ala)](n+1)-di-trans,octa-cis-undecaprenyl diphosphate + di-trans,octa-cis-undecaprenyl diphosphate + H(+)</text>
        <dbReference type="Rhea" id="RHEA:23708"/>
        <dbReference type="Rhea" id="RHEA-COMP:9602"/>
        <dbReference type="Rhea" id="RHEA-COMP:9603"/>
        <dbReference type="ChEBI" id="CHEBI:15378"/>
        <dbReference type="ChEBI" id="CHEBI:58405"/>
        <dbReference type="ChEBI" id="CHEBI:60033"/>
        <dbReference type="ChEBI" id="CHEBI:78435"/>
        <dbReference type="EC" id="2.4.99.28"/>
    </reaction>
</comment>
<keyword evidence="15" id="KW-1133">Transmembrane helix</keyword>
<keyword evidence="10" id="KW-0511">Multifunctional enzyme</keyword>
<dbReference type="GO" id="GO:0009002">
    <property type="term" value="F:serine-type D-Ala-D-Ala carboxypeptidase activity"/>
    <property type="evidence" value="ECO:0007669"/>
    <property type="project" value="UniProtKB-EC"/>
</dbReference>
<dbReference type="Pfam" id="PF00912">
    <property type="entry name" value="Transgly"/>
    <property type="match status" value="1"/>
</dbReference>
<dbReference type="GO" id="GO:0006508">
    <property type="term" value="P:proteolysis"/>
    <property type="evidence" value="ECO:0007669"/>
    <property type="project" value="UniProtKB-KW"/>
</dbReference>
<dbReference type="PANTHER" id="PTHR32282:SF34">
    <property type="entry name" value="PENICILLIN-BINDING PROTEIN 1A"/>
    <property type="match status" value="1"/>
</dbReference>
<dbReference type="SUPFAM" id="SSF56601">
    <property type="entry name" value="beta-lactamase/transpeptidase-like"/>
    <property type="match status" value="1"/>
</dbReference>
<dbReference type="FunFam" id="1.10.3810.10:FF:000001">
    <property type="entry name" value="Penicillin-binding protein 1A"/>
    <property type="match status" value="1"/>
</dbReference>
<dbReference type="Gene3D" id="1.10.3810.10">
    <property type="entry name" value="Biosynthetic peptidoglycan transglycosylase-like"/>
    <property type="match status" value="1"/>
</dbReference>
<dbReference type="Proteomes" id="UP000473325">
    <property type="component" value="Unassembled WGS sequence"/>
</dbReference>
<feature type="compositionally biased region" description="Low complexity" evidence="14">
    <location>
        <begin position="722"/>
        <end position="752"/>
    </location>
</feature>
<keyword evidence="3" id="KW-0121">Carboxypeptidase</keyword>
<sequence>MAGKRKAPSGATGSTGGATKRPPGRPGTAEKSVRKPKKPKTWKTRLKRAALYTVVAGVVFALLGVGAFAFLYSTTDIPEANEAFETQTTYVYYQDGKSEIGQFAVQNRDVIGYDEIPQDMKDAVVAAENRSFWSDNGIDVKGIARAAFSNASGNATQGASTITQQYVKILYLSQERSYTRKVKEAILSLKLQRTMSKKEILAGYLNTIYFGRGAYGVQAAAEAFFKKSASELTLQECAVLASVINNPTRFDADNGKDSRKALRERYRYVLEGMAESGDITADEATQASRKLPTFPPVTTDSTYGGQKGHVLSLVKDQLLGLTNAATSEPFTEGEIDGGGLRITTTFTKQAMQAAEDGVAAVRPEGFSDKELHVGVASVEPGTGALRGMYAGQDYLDSQINWAIAGGQAGSSLKPFAVTAALESGFSLKDTFEGNSPFELPDGTEIRNQGDTDYGSSVSLLKATEDSINTAFVDLTDSIPDGPQKVMDTMNVMGIPRAPGPGKHDYGIPKTTPGLEPFLGIALGSATVSPINMANAYGTIAAGGRFASPYVIDKVVNADGETLYDHRVSDQQVIKADDGIESSDGEPIAGSDIAADVSYAMQQVVQSGSGTAALSLGRPAAGKTGTSTNDQDDVVSSWFTGFTPQLATSVMYVRGKGNGKLDGWLPSYFGGSYPAETWTSIMEKALDGTDVEDFPEPAYVDGEAPDDGHSPTPTYTPPPSTPKPTQRPTQRPTDTQVVPTPTIPTQEPTTQQPTPTPTPTPVVPTPTPTPTPEPPVVTPTPTPTPTPVTPTTPAAATATPAARMLSVMTASWLGRLFW</sequence>
<evidence type="ECO:0000313" key="18">
    <source>
        <dbReference type="EMBL" id="MXG91364.1"/>
    </source>
</evidence>
<dbReference type="EMBL" id="WUEK01000012">
    <property type="protein sequence ID" value="MXG91364.1"/>
    <property type="molecule type" value="Genomic_DNA"/>
</dbReference>
<dbReference type="AlphaFoldDB" id="A0A6L7F381"/>
<gene>
    <name evidence="18" type="ORF">GRQ65_17585</name>
</gene>
<reference evidence="18 19" key="1">
    <citation type="submission" date="2019-12" db="EMBL/GenBank/DDBJ databases">
        <authorList>
            <person name="Kun Z."/>
        </authorList>
    </citation>
    <scope>NUCLEOTIDE SEQUENCE [LARGE SCALE GENOMIC DNA]</scope>
    <source>
        <strain evidence="18 19">YIM 123512</strain>
    </source>
</reference>
<dbReference type="GO" id="GO:0008360">
    <property type="term" value="P:regulation of cell shape"/>
    <property type="evidence" value="ECO:0007669"/>
    <property type="project" value="UniProtKB-KW"/>
</dbReference>
<keyword evidence="15" id="KW-0812">Transmembrane</keyword>
<comment type="similarity">
    <text evidence="2">In the N-terminal section; belongs to the glycosyltransferase 51 family.</text>
</comment>
<evidence type="ECO:0000256" key="7">
    <source>
        <dbReference type="ARBA" id="ARBA00022801"/>
    </source>
</evidence>
<dbReference type="PRINTS" id="PR01217">
    <property type="entry name" value="PRICHEXTENSN"/>
</dbReference>
<dbReference type="InterPro" id="IPR050396">
    <property type="entry name" value="Glycosyltr_51/Transpeptidase"/>
</dbReference>
<dbReference type="GO" id="GO:0008658">
    <property type="term" value="F:penicillin binding"/>
    <property type="evidence" value="ECO:0007669"/>
    <property type="project" value="InterPro"/>
</dbReference>
<feature type="compositionally biased region" description="Pro residues" evidence="14">
    <location>
        <begin position="753"/>
        <end position="789"/>
    </location>
</feature>
<organism evidence="18 19">
    <name type="scientific">Nocardioides flavescens</name>
    <dbReference type="NCBI Taxonomy" id="2691959"/>
    <lineage>
        <taxon>Bacteria</taxon>
        <taxon>Bacillati</taxon>
        <taxon>Actinomycetota</taxon>
        <taxon>Actinomycetes</taxon>
        <taxon>Propionibacteriales</taxon>
        <taxon>Nocardioidaceae</taxon>
        <taxon>Nocardioides</taxon>
    </lineage>
</organism>
<keyword evidence="6" id="KW-0808">Transferase</keyword>
<dbReference type="RefSeq" id="WP_160879300.1">
    <property type="nucleotide sequence ID" value="NZ_WUEK01000012.1"/>
</dbReference>
<evidence type="ECO:0000256" key="6">
    <source>
        <dbReference type="ARBA" id="ARBA00022679"/>
    </source>
</evidence>
<name>A0A6L7F381_9ACTN</name>
<feature type="region of interest" description="Disordered" evidence="14">
    <location>
        <begin position="690"/>
        <end position="798"/>
    </location>
</feature>
<protein>
    <submittedName>
        <fullName evidence="18">Penicillin-binding protein</fullName>
    </submittedName>
</protein>
<dbReference type="InterPro" id="IPR036950">
    <property type="entry name" value="PBP_transglycosylase"/>
</dbReference>
<dbReference type="GO" id="GO:0008955">
    <property type="term" value="F:peptidoglycan glycosyltransferase activity"/>
    <property type="evidence" value="ECO:0007669"/>
    <property type="project" value="UniProtKB-EC"/>
</dbReference>
<evidence type="ECO:0000256" key="11">
    <source>
        <dbReference type="ARBA" id="ARBA00023316"/>
    </source>
</evidence>
<evidence type="ECO:0000256" key="13">
    <source>
        <dbReference type="ARBA" id="ARBA00049902"/>
    </source>
</evidence>
<dbReference type="GO" id="GO:0071555">
    <property type="term" value="P:cell wall organization"/>
    <property type="evidence" value="ECO:0007669"/>
    <property type="project" value="UniProtKB-KW"/>
</dbReference>
<feature type="domain" description="Penicillin-binding protein transpeptidase" evidence="16">
    <location>
        <begin position="378"/>
        <end position="681"/>
    </location>
</feature>
<dbReference type="PANTHER" id="PTHR32282">
    <property type="entry name" value="BINDING PROTEIN TRANSPEPTIDASE, PUTATIVE-RELATED"/>
    <property type="match status" value="1"/>
</dbReference>
<keyword evidence="11" id="KW-0961">Cell wall biogenesis/degradation</keyword>
<feature type="domain" description="Glycosyl transferase family 51" evidence="17">
    <location>
        <begin position="99"/>
        <end position="273"/>
    </location>
</feature>
<accession>A0A6L7F381</accession>
<dbReference type="InterPro" id="IPR012338">
    <property type="entry name" value="Beta-lactam/transpept-like"/>
</dbReference>
<keyword evidence="7" id="KW-0378">Hydrolase</keyword>
<evidence type="ECO:0000259" key="17">
    <source>
        <dbReference type="Pfam" id="PF00912"/>
    </source>
</evidence>
<keyword evidence="8" id="KW-0133">Cell shape</keyword>